<evidence type="ECO:0000313" key="2">
    <source>
        <dbReference type="EMBL" id="KAJ1096993.1"/>
    </source>
</evidence>
<organism evidence="2 3">
    <name type="scientific">Pleurodeles waltl</name>
    <name type="common">Iberian ribbed newt</name>
    <dbReference type="NCBI Taxonomy" id="8319"/>
    <lineage>
        <taxon>Eukaryota</taxon>
        <taxon>Metazoa</taxon>
        <taxon>Chordata</taxon>
        <taxon>Craniata</taxon>
        <taxon>Vertebrata</taxon>
        <taxon>Euteleostomi</taxon>
        <taxon>Amphibia</taxon>
        <taxon>Batrachia</taxon>
        <taxon>Caudata</taxon>
        <taxon>Salamandroidea</taxon>
        <taxon>Salamandridae</taxon>
        <taxon>Pleurodelinae</taxon>
        <taxon>Pleurodeles</taxon>
    </lineage>
</organism>
<protein>
    <submittedName>
        <fullName evidence="2">Uncharacterized protein</fullName>
    </submittedName>
</protein>
<dbReference type="Proteomes" id="UP001066276">
    <property type="component" value="Chromosome 10"/>
</dbReference>
<sequence length="195" mass="20052">MQLCPLGSTLGCCALAERLRAVQASLLMESALCDRRIAVRRRFDIPRWRPQLVRPSAGIVCTAWPPVRPLCPLSLPEVPEESQAFNNLNGRSPEHGNGPSGLAPAGPAPGWAAQQQGGPSRRCSRRIDSHGAAVGFSVLGGAVSAASHPSGPAGVRAPAPGLRLPGAAHPGHADPETGVGRGRLTILGITAVSGP</sequence>
<dbReference type="AlphaFoldDB" id="A0AAV7M530"/>
<feature type="compositionally biased region" description="Low complexity" evidence="1">
    <location>
        <begin position="96"/>
        <end position="119"/>
    </location>
</feature>
<proteinExistence type="predicted"/>
<name>A0AAV7M530_PLEWA</name>
<reference evidence="2" key="1">
    <citation type="journal article" date="2022" name="bioRxiv">
        <title>Sequencing and chromosome-scale assembly of the giantPleurodeles waltlgenome.</title>
        <authorList>
            <person name="Brown T."/>
            <person name="Elewa A."/>
            <person name="Iarovenko S."/>
            <person name="Subramanian E."/>
            <person name="Araus A.J."/>
            <person name="Petzold A."/>
            <person name="Susuki M."/>
            <person name="Suzuki K.-i.T."/>
            <person name="Hayashi T."/>
            <person name="Toyoda A."/>
            <person name="Oliveira C."/>
            <person name="Osipova E."/>
            <person name="Leigh N.D."/>
            <person name="Simon A."/>
            <person name="Yun M.H."/>
        </authorList>
    </citation>
    <scope>NUCLEOTIDE SEQUENCE</scope>
    <source>
        <strain evidence="2">20211129_DDA</strain>
        <tissue evidence="2">Liver</tissue>
    </source>
</reference>
<accession>A0AAV7M530</accession>
<dbReference type="EMBL" id="JANPWB010000014">
    <property type="protein sequence ID" value="KAJ1096993.1"/>
    <property type="molecule type" value="Genomic_DNA"/>
</dbReference>
<gene>
    <name evidence="2" type="ORF">NDU88_002123</name>
</gene>
<keyword evidence="3" id="KW-1185">Reference proteome</keyword>
<comment type="caution">
    <text evidence="2">The sequence shown here is derived from an EMBL/GenBank/DDBJ whole genome shotgun (WGS) entry which is preliminary data.</text>
</comment>
<evidence type="ECO:0000256" key="1">
    <source>
        <dbReference type="SAM" id="MobiDB-lite"/>
    </source>
</evidence>
<evidence type="ECO:0000313" key="3">
    <source>
        <dbReference type="Proteomes" id="UP001066276"/>
    </source>
</evidence>
<feature type="region of interest" description="Disordered" evidence="1">
    <location>
        <begin position="84"/>
        <end position="125"/>
    </location>
</feature>